<feature type="compositionally biased region" description="Pro residues" evidence="1">
    <location>
        <begin position="1348"/>
        <end position="1361"/>
    </location>
</feature>
<organism evidence="3 4">
    <name type="scientific">Leptomonas pyrrhocoris</name>
    <name type="common">Firebug parasite</name>
    <dbReference type="NCBI Taxonomy" id="157538"/>
    <lineage>
        <taxon>Eukaryota</taxon>
        <taxon>Discoba</taxon>
        <taxon>Euglenozoa</taxon>
        <taxon>Kinetoplastea</taxon>
        <taxon>Metakinetoplastina</taxon>
        <taxon>Trypanosomatida</taxon>
        <taxon>Trypanosomatidae</taxon>
        <taxon>Leishmaniinae</taxon>
        <taxon>Leptomonas</taxon>
    </lineage>
</organism>
<feature type="compositionally biased region" description="Basic residues" evidence="1">
    <location>
        <begin position="821"/>
        <end position="830"/>
    </location>
</feature>
<evidence type="ECO:0000256" key="1">
    <source>
        <dbReference type="SAM" id="MobiDB-lite"/>
    </source>
</evidence>
<dbReference type="OrthoDB" id="267501at2759"/>
<feature type="compositionally biased region" description="Basic residues" evidence="1">
    <location>
        <begin position="1052"/>
        <end position="1069"/>
    </location>
</feature>
<feature type="compositionally biased region" description="Gly residues" evidence="1">
    <location>
        <begin position="803"/>
        <end position="818"/>
    </location>
</feature>
<dbReference type="PANTHER" id="PTHR13491">
    <property type="entry name" value="ZCCHC10 PROTEIN"/>
    <property type="match status" value="1"/>
</dbReference>
<dbReference type="InterPro" id="IPR039715">
    <property type="entry name" value="ZCCHC10"/>
</dbReference>
<feature type="compositionally biased region" description="Low complexity" evidence="1">
    <location>
        <begin position="926"/>
        <end position="951"/>
    </location>
</feature>
<feature type="compositionally biased region" description="Basic and acidic residues" evidence="1">
    <location>
        <begin position="1295"/>
        <end position="1305"/>
    </location>
</feature>
<feature type="compositionally biased region" description="Basic residues" evidence="1">
    <location>
        <begin position="780"/>
        <end position="794"/>
    </location>
</feature>
<accession>A0A0M9FPZ6</accession>
<feature type="transmembrane region" description="Helical" evidence="2">
    <location>
        <begin position="1385"/>
        <end position="1405"/>
    </location>
</feature>
<feature type="compositionally biased region" description="Basic and acidic residues" evidence="1">
    <location>
        <begin position="839"/>
        <end position="853"/>
    </location>
</feature>
<feature type="compositionally biased region" description="Polar residues" evidence="1">
    <location>
        <begin position="452"/>
        <end position="471"/>
    </location>
</feature>
<feature type="compositionally biased region" description="Basic residues" evidence="1">
    <location>
        <begin position="983"/>
        <end position="1002"/>
    </location>
</feature>
<sequence>MDSGMPRTTAQEGEGACPTGDAPSLRCSSSATCPQHHLSATRRQGGDDTHSPLMASSTSYTADRQPKKRGGVRFSGARLAVLLNWLFFYVVLLFVSAVLPRWCCLAPRLPLLFAHATPFGAALSFSTTAFTPSTCPSSFDDINSATRENFVNTCPFYDLYFILIFEAPVGAETRSHVGRVREKEEEAVVLSARKETLFASANVTARWNDLNAQRAMPSASVNAAAAAEEEEEEAHFSSVFKGPRNGLSAYYEVLTTEEFFYMLTGCTIVVEVGSGVAPAYAYNSFQAYVEGFRLDPPTAPIVAAALGTTTTSTTTTTTTTVAPTKSSSRADDTRDSHTDAVRMVDDGTQTSDAFFATATSTTAAPLHKTTASGEDEVYPNISSKTTFFYWNQPRLHCLLNAPVLMAMRTPQQTSSLSRMGAGGMTAATPTAAAATAAQRRRQSPQPDGRVNTARSAGTPTDTTGGSAQTMKSVWERQAGERLVGARRHTAVELQDAPPQGPVSSAYSDSSFASCARYLPPPAKLLPPVPISTLLTANYLQLSSSLVLKVISYDVWYQLSHPPSSAADAWVSAASLLEAYADGAARKRSYSTAFQRLRRTRHDSATTTTAATEDGDVTMEDVVNAREDAYESLGYNLAIDPARVCAAPALYTVSLNALLAQASSWSLGTSGDWLQTNVTLRHRYPAARAVVVVAQCSGVPLSFTVRITFTNPHDRIGSGQNYYISIIYFLFLVCYAILAGTFLFLIVPCGKRRRRWRERELKEKDAAKVQGAHAAGVKSDHARRHRRHRFRRHRAASPDTAEKGGAGGEANGGVSGSSGGKTAHKSPRQHKGTSSTPSAKHHDDSDEPINSKEEENNDGNSGGQRTRSEKGSPTTKKVKATAQDSGGAEAEMSSLHSLYSNASAPSSDDVAINNSSSSEDGDDEDSTSTSTRSSSSSSSSSSNDYSSLYSDLDGFRRPRATPLTSSDDADSASAGDASGGAHGAPHHHRHSRCGRHRRQRQRRSPSPSNSSSSSAASLARTRRSKPADLFTLLCCWAVVANPAANSHDDGSSHHHPHHHRHHRRSELRRRRPVHQRCLHAIAALGYAVYAGLTCTVIAPMERWWRESYILIMYAPLQWLLLVLMALKVLLCILYSAKYSLMAGFSIGGVTSNYSLFVVSVIFAITVDTLVIPVEMLIGMGWGLAFTYPLPTNQIVIVCLATIGMFTVYIFQATCDTDGYNLALTANKYAKAANTARCNSVTYARIALELVCRLHNVLRMLLLMLWLSRSVIPADAAAVQRQRRLQERQLRRHRRQQLHDGHRRDTSGDNGGAYKGRGGGGGGGAPRASSLSSAVEASAAARRGNGLTSDPPPQPPPPIALAPPPRLDYPSVVLPAMDVYLRYRRMWVPFGMLLVWYVLHIAFAFSFFQPEDYYMVVAFREFQTFYLFAFLVFFLRTSSPEYS</sequence>
<evidence type="ECO:0000313" key="4">
    <source>
        <dbReference type="Proteomes" id="UP000037923"/>
    </source>
</evidence>
<feature type="transmembrane region" description="Helical" evidence="2">
    <location>
        <begin position="77"/>
        <end position="99"/>
    </location>
</feature>
<reference evidence="3 4" key="1">
    <citation type="submission" date="2015-07" db="EMBL/GenBank/DDBJ databases">
        <title>High-quality genome of monoxenous trypanosomatid Leptomonas pyrrhocoris.</title>
        <authorList>
            <person name="Flegontov P."/>
            <person name="Butenko A."/>
            <person name="Firsov S."/>
            <person name="Vlcek C."/>
            <person name="Logacheva M.D."/>
            <person name="Field M."/>
            <person name="Filatov D."/>
            <person name="Flegontova O."/>
            <person name="Gerasimov E."/>
            <person name="Jackson A.P."/>
            <person name="Kelly S."/>
            <person name="Opperdoes F."/>
            <person name="O'Reilly A."/>
            <person name="Votypka J."/>
            <person name="Yurchenko V."/>
            <person name="Lukes J."/>
        </authorList>
    </citation>
    <scope>NUCLEOTIDE SEQUENCE [LARGE SCALE GENOMIC DNA]</scope>
    <source>
        <strain evidence="3">H10</strain>
    </source>
</reference>
<evidence type="ECO:0000313" key="3">
    <source>
        <dbReference type="EMBL" id="KPA73637.1"/>
    </source>
</evidence>
<dbReference type="Proteomes" id="UP000037923">
    <property type="component" value="Unassembled WGS sequence"/>
</dbReference>
<feature type="transmembrane region" description="Helical" evidence="2">
    <location>
        <begin position="1076"/>
        <end position="1097"/>
    </location>
</feature>
<comment type="caution">
    <text evidence="3">The sequence shown here is derived from an EMBL/GenBank/DDBJ whole genome shotgun (WGS) entry which is preliminary data.</text>
</comment>
<feature type="region of interest" description="Disordered" evidence="1">
    <location>
        <begin position="760"/>
        <end position="1019"/>
    </location>
</feature>
<feature type="region of interest" description="Disordered" evidence="1">
    <location>
        <begin position="1"/>
        <end position="22"/>
    </location>
</feature>
<dbReference type="GeneID" id="26910052"/>
<feature type="region of interest" description="Disordered" evidence="1">
    <location>
        <begin position="1045"/>
        <end position="1069"/>
    </location>
</feature>
<gene>
    <name evidence="3" type="ORF">ABB37_09769</name>
</gene>
<feature type="compositionally biased region" description="Polar residues" evidence="1">
    <location>
        <begin position="1"/>
        <end position="11"/>
    </location>
</feature>
<feature type="transmembrane region" description="Helical" evidence="2">
    <location>
        <begin position="1193"/>
        <end position="1210"/>
    </location>
</feature>
<dbReference type="PANTHER" id="PTHR13491:SF0">
    <property type="entry name" value="ZINC FINGER CCHC DOMAIN-CONTAINING PROTEIN 10"/>
    <property type="match status" value="1"/>
</dbReference>
<feature type="transmembrane region" description="Helical" evidence="2">
    <location>
        <begin position="1411"/>
        <end position="1433"/>
    </location>
</feature>
<name>A0A0M9FPZ6_LEPPY</name>
<evidence type="ECO:0008006" key="5">
    <source>
        <dbReference type="Google" id="ProtNLM"/>
    </source>
</evidence>
<feature type="region of interest" description="Disordered" evidence="1">
    <location>
        <begin position="313"/>
        <end position="336"/>
    </location>
</feature>
<feature type="transmembrane region" description="Helical" evidence="2">
    <location>
        <begin position="1139"/>
        <end position="1162"/>
    </location>
</feature>
<feature type="region of interest" description="Disordered" evidence="1">
    <location>
        <begin position="38"/>
        <end position="69"/>
    </location>
</feature>
<feature type="compositionally biased region" description="Polar residues" evidence="1">
    <location>
        <begin position="893"/>
        <end position="905"/>
    </location>
</feature>
<keyword evidence="2" id="KW-0472">Membrane</keyword>
<feature type="transmembrane region" description="Helical" evidence="2">
    <location>
        <begin position="1109"/>
        <end position="1132"/>
    </location>
</feature>
<protein>
    <recommendedName>
        <fullName evidence="5">Transmembrane protein</fullName>
    </recommendedName>
</protein>
<feature type="region of interest" description="Disordered" evidence="1">
    <location>
        <begin position="1283"/>
        <end position="1327"/>
    </location>
</feature>
<feature type="compositionally biased region" description="Gly residues" evidence="1">
    <location>
        <begin position="1307"/>
        <end position="1323"/>
    </location>
</feature>
<dbReference type="EMBL" id="LGTL01000034">
    <property type="protein sequence ID" value="KPA73637.1"/>
    <property type="molecule type" value="Genomic_DNA"/>
</dbReference>
<proteinExistence type="predicted"/>
<feature type="region of interest" description="Disordered" evidence="1">
    <location>
        <begin position="414"/>
        <end position="471"/>
    </location>
</feature>
<feature type="compositionally biased region" description="Low complexity" evidence="1">
    <location>
        <begin position="424"/>
        <end position="437"/>
    </location>
</feature>
<keyword evidence="2" id="KW-1133">Transmembrane helix</keyword>
<feature type="transmembrane region" description="Helical" evidence="2">
    <location>
        <begin position="721"/>
        <end position="746"/>
    </location>
</feature>
<dbReference type="RefSeq" id="XP_015652076.1">
    <property type="nucleotide sequence ID" value="XM_015809401.1"/>
</dbReference>
<feature type="compositionally biased region" description="Low complexity" evidence="1">
    <location>
        <begin position="1003"/>
        <end position="1018"/>
    </location>
</feature>
<evidence type="ECO:0000256" key="2">
    <source>
        <dbReference type="SAM" id="Phobius"/>
    </source>
</evidence>
<dbReference type="VEuPathDB" id="TriTrypDB:LpyrH10_34_0720"/>
<feature type="region of interest" description="Disordered" evidence="1">
    <location>
        <begin position="1340"/>
        <end position="1361"/>
    </location>
</feature>
<dbReference type="OMA" id="NQPRLHC"/>
<keyword evidence="4" id="KW-1185">Reference proteome</keyword>
<keyword evidence="2" id="KW-0812">Transmembrane</keyword>